<dbReference type="RefSeq" id="WP_088076479.1">
    <property type="nucleotide sequence ID" value="NZ_JAHQCR010000050.1"/>
</dbReference>
<dbReference type="Proteomes" id="UP000790580">
    <property type="component" value="Unassembled WGS sequence"/>
</dbReference>
<comment type="caution">
    <text evidence="3">The sequence shown here is derived from an EMBL/GenBank/DDBJ whole genome shotgun (WGS) entry which is preliminary data.</text>
</comment>
<feature type="transmembrane region" description="Helical" evidence="1">
    <location>
        <begin position="22"/>
        <end position="47"/>
    </location>
</feature>
<feature type="transmembrane region" description="Helical" evidence="1">
    <location>
        <begin position="251"/>
        <end position="272"/>
    </location>
</feature>
<feature type="transmembrane region" description="Helical" evidence="1">
    <location>
        <begin position="85"/>
        <end position="103"/>
    </location>
</feature>
<feature type="transmembrane region" description="Helical" evidence="1">
    <location>
        <begin position="278"/>
        <end position="300"/>
    </location>
</feature>
<keyword evidence="1" id="KW-0812">Transmembrane</keyword>
<sequence>MKKTLINGLKVGLQTTWTLGKIIFPITLIVTILGYTPVMGWLTSLLAPLMGFIGLSGEASIALVLGNVLNLYAAIGAILTMDLTVKEVFILAVMLSFSHNLFVESAVAKQVGVKIWIVLLVRIGLALFSAWLINLVWQGGGEIAKYGLVPSSDGEQVTGWGAIVLQGVESAFFGILQLAIIVIPIMVFIQVMKDLKWLEVFSRWTAPFTRVLGIRENTSTTLAAGLVFGLAYGAGVMIQAVKEDGVSKKDIYLVMIFLVACHAVIEDTLLFAPLGIPLWPLLLIRLVTAIILTMAVALIWNRLEKNGKLSTSSLGQGDKDLEYPREKSS</sequence>
<evidence type="ECO:0000256" key="1">
    <source>
        <dbReference type="SAM" id="Phobius"/>
    </source>
</evidence>
<reference evidence="3 4" key="1">
    <citation type="submission" date="2021-06" db="EMBL/GenBank/DDBJ databases">
        <title>Bacillus sp. RD4P76, an endophyte from a halophyte.</title>
        <authorList>
            <person name="Sun J.-Q."/>
        </authorList>
    </citation>
    <scope>NUCLEOTIDE SEQUENCE [LARGE SCALE GENOMIC DNA]</scope>
    <source>
        <strain evidence="3 4">JCM 17098</strain>
    </source>
</reference>
<name>A0ABS6JYF9_9BACI</name>
<proteinExistence type="predicted"/>
<accession>A0ABS6JYF9</accession>
<keyword evidence="4" id="KW-1185">Reference proteome</keyword>
<evidence type="ECO:0000259" key="2">
    <source>
        <dbReference type="Pfam" id="PF07670"/>
    </source>
</evidence>
<feature type="transmembrane region" description="Helical" evidence="1">
    <location>
        <begin position="170"/>
        <end position="189"/>
    </location>
</feature>
<feature type="transmembrane region" description="Helical" evidence="1">
    <location>
        <begin position="115"/>
        <end position="137"/>
    </location>
</feature>
<organism evidence="3 4">
    <name type="scientific">Evansella alkalicola</name>
    <dbReference type="NCBI Taxonomy" id="745819"/>
    <lineage>
        <taxon>Bacteria</taxon>
        <taxon>Bacillati</taxon>
        <taxon>Bacillota</taxon>
        <taxon>Bacilli</taxon>
        <taxon>Bacillales</taxon>
        <taxon>Bacillaceae</taxon>
        <taxon>Evansella</taxon>
    </lineage>
</organism>
<gene>
    <name evidence="3" type="ORF">KS407_12450</name>
</gene>
<feature type="transmembrane region" description="Helical" evidence="1">
    <location>
        <begin position="59"/>
        <end position="79"/>
    </location>
</feature>
<keyword evidence="1" id="KW-1133">Transmembrane helix</keyword>
<keyword evidence="1" id="KW-0472">Membrane</keyword>
<evidence type="ECO:0000313" key="3">
    <source>
        <dbReference type="EMBL" id="MBU9722247.1"/>
    </source>
</evidence>
<evidence type="ECO:0000313" key="4">
    <source>
        <dbReference type="Proteomes" id="UP000790580"/>
    </source>
</evidence>
<feature type="domain" description="Nucleoside transporter/FeoB GTPase Gate" evidence="2">
    <location>
        <begin position="176"/>
        <end position="265"/>
    </location>
</feature>
<protein>
    <submittedName>
        <fullName evidence="3">Nucleoside recognition domain-containing protein</fullName>
    </submittedName>
</protein>
<dbReference type="InterPro" id="IPR011642">
    <property type="entry name" value="Gate_dom"/>
</dbReference>
<dbReference type="Pfam" id="PF07670">
    <property type="entry name" value="Gate"/>
    <property type="match status" value="2"/>
</dbReference>
<feature type="domain" description="Nucleoside transporter/FeoB GTPase Gate" evidence="2">
    <location>
        <begin position="17"/>
        <end position="100"/>
    </location>
</feature>
<dbReference type="EMBL" id="JAHQCR010000050">
    <property type="protein sequence ID" value="MBU9722247.1"/>
    <property type="molecule type" value="Genomic_DNA"/>
</dbReference>